<dbReference type="Proteomes" id="UP000327167">
    <property type="component" value="Unassembled WGS sequence"/>
</dbReference>
<dbReference type="SUPFAM" id="SSF89447">
    <property type="entry name" value="AbrB/MazE/MraZ-like"/>
    <property type="match status" value="1"/>
</dbReference>
<evidence type="ECO:0000259" key="2">
    <source>
        <dbReference type="Pfam" id="PF09722"/>
    </source>
</evidence>
<dbReference type="InterPro" id="IPR037914">
    <property type="entry name" value="SpoVT-AbrB_sf"/>
</dbReference>
<dbReference type="AlphaFoldDB" id="A0A5E6PNH6"/>
<reference evidence="3 4" key="1">
    <citation type="submission" date="2019-09" db="EMBL/GenBank/DDBJ databases">
        <authorList>
            <person name="Chandra G."/>
            <person name="Truman W A."/>
        </authorList>
    </citation>
    <scope>NUCLEOTIDE SEQUENCE [LARGE SCALE GENOMIC DNA]</scope>
    <source>
        <strain evidence="3">PS655</strain>
    </source>
</reference>
<dbReference type="InterPro" id="IPR024467">
    <property type="entry name" value="Xre/MbcA/ParS-like_toxin-bd"/>
</dbReference>
<evidence type="ECO:0000313" key="3">
    <source>
        <dbReference type="EMBL" id="VVM43890.1"/>
    </source>
</evidence>
<feature type="domain" description="Antitoxin Xre/MbcA/ParS-like toxin-binding" evidence="2">
    <location>
        <begin position="160"/>
        <end position="205"/>
    </location>
</feature>
<name>A0A5E6PNH6_PSEFL</name>
<protein>
    <submittedName>
        <fullName evidence="3">Uncharacterized protein</fullName>
    </submittedName>
</protein>
<dbReference type="NCBIfam" id="TIGR02293">
    <property type="entry name" value="TAS_TIGR02293"/>
    <property type="match status" value="1"/>
</dbReference>
<sequence length="212" mass="22869">MNQSGCWKVQAQATNDGSGDVIVDLPAALLNEMGLTIGDDLTINTVGDSIILTPIRKPAQGSHRIPNHSRAQADGNYRSRMKVLLGIPEDATYQHIHEMIDAGLMASIIPAMRDFGLISVEAQDKIIPADALTTKVANCERLTASESDHLFRLAHTIAVAESFFGDTEKALSWLSKPKSRFSGKSPIEMLSTTPGLRQVEDLLAQATEGMSA</sequence>
<evidence type="ECO:0000259" key="1">
    <source>
        <dbReference type="Pfam" id="PF04014"/>
    </source>
</evidence>
<gene>
    <name evidence="3" type="ORF">PS655_00438</name>
</gene>
<dbReference type="RefSeq" id="WP_224794718.1">
    <property type="nucleotide sequence ID" value="NZ_CABVHJ010000001.1"/>
</dbReference>
<dbReference type="Pfam" id="PF04014">
    <property type="entry name" value="MazE_antitoxin"/>
    <property type="match status" value="1"/>
</dbReference>
<dbReference type="EMBL" id="CABVHJ010000001">
    <property type="protein sequence ID" value="VVM43890.1"/>
    <property type="molecule type" value="Genomic_DNA"/>
</dbReference>
<accession>A0A5E6PNH6</accession>
<organism evidence="3 4">
    <name type="scientific">Pseudomonas fluorescens</name>
    <dbReference type="NCBI Taxonomy" id="294"/>
    <lineage>
        <taxon>Bacteria</taxon>
        <taxon>Pseudomonadati</taxon>
        <taxon>Pseudomonadota</taxon>
        <taxon>Gammaproteobacteria</taxon>
        <taxon>Pseudomonadales</taxon>
        <taxon>Pseudomonadaceae</taxon>
        <taxon>Pseudomonas</taxon>
    </lineage>
</organism>
<dbReference type="InterPro" id="IPR011979">
    <property type="entry name" value="Antitox_Xre"/>
</dbReference>
<evidence type="ECO:0000313" key="4">
    <source>
        <dbReference type="Proteomes" id="UP000327167"/>
    </source>
</evidence>
<feature type="domain" description="SpoVT-AbrB" evidence="1">
    <location>
        <begin position="25"/>
        <end position="58"/>
    </location>
</feature>
<dbReference type="InterPro" id="IPR007159">
    <property type="entry name" value="SpoVT-AbrB_dom"/>
</dbReference>
<proteinExistence type="predicted"/>
<dbReference type="GO" id="GO:0003677">
    <property type="term" value="F:DNA binding"/>
    <property type="evidence" value="ECO:0007669"/>
    <property type="project" value="InterPro"/>
</dbReference>
<dbReference type="Pfam" id="PF09722">
    <property type="entry name" value="Xre_MbcA_ParS_C"/>
    <property type="match status" value="1"/>
</dbReference>